<dbReference type="InterPro" id="IPR036156">
    <property type="entry name" value="Beta-gal/glucu_dom_sf"/>
</dbReference>
<evidence type="ECO:0000313" key="8">
    <source>
        <dbReference type="EMBL" id="MDQ8207517.1"/>
    </source>
</evidence>
<name>A0ABU1AX04_9BACT</name>
<dbReference type="InterPro" id="IPR006104">
    <property type="entry name" value="Glyco_hydro_2_N"/>
</dbReference>
<accession>A0ABU1AX04</accession>
<feature type="domain" description="Glycosyl hydrolases family 2 sugar binding" evidence="6">
    <location>
        <begin position="52"/>
        <end position="167"/>
    </location>
</feature>
<evidence type="ECO:0000259" key="6">
    <source>
        <dbReference type="Pfam" id="PF02837"/>
    </source>
</evidence>
<dbReference type="Gene3D" id="3.20.20.80">
    <property type="entry name" value="Glycosidases"/>
    <property type="match status" value="1"/>
</dbReference>
<dbReference type="PANTHER" id="PTHR42732">
    <property type="entry name" value="BETA-GALACTOSIDASE"/>
    <property type="match status" value="1"/>
</dbReference>
<feature type="domain" description="Glycoside hydrolase family 2 catalytic" evidence="5">
    <location>
        <begin position="281"/>
        <end position="493"/>
    </location>
</feature>
<evidence type="ECO:0000259" key="7">
    <source>
        <dbReference type="Pfam" id="PF16355"/>
    </source>
</evidence>
<dbReference type="InterPro" id="IPR006102">
    <property type="entry name" value="Ig-like_GH2"/>
</dbReference>
<reference evidence="8 9" key="1">
    <citation type="submission" date="2023-04" db="EMBL/GenBank/DDBJ databases">
        <title>A novel bacteria isolated from coastal sediment.</title>
        <authorList>
            <person name="Liu X.-J."/>
            <person name="Du Z.-J."/>
        </authorList>
    </citation>
    <scope>NUCLEOTIDE SEQUENCE [LARGE SCALE GENOMIC DNA]</scope>
    <source>
        <strain evidence="8 9">SDUM461003</strain>
    </source>
</reference>
<keyword evidence="3" id="KW-0326">Glycosidase</keyword>
<comment type="similarity">
    <text evidence="1">Belongs to the glycosyl hydrolase 2 family.</text>
</comment>
<dbReference type="InterPro" id="IPR008979">
    <property type="entry name" value="Galactose-bd-like_sf"/>
</dbReference>
<dbReference type="Pfam" id="PF02836">
    <property type="entry name" value="Glyco_hydro_2_C"/>
    <property type="match status" value="1"/>
</dbReference>
<dbReference type="SUPFAM" id="SSF49303">
    <property type="entry name" value="beta-Galactosidase/glucuronidase domain"/>
    <property type="match status" value="1"/>
</dbReference>
<keyword evidence="2 8" id="KW-0378">Hydrolase</keyword>
<dbReference type="SUPFAM" id="SSF49785">
    <property type="entry name" value="Galactose-binding domain-like"/>
    <property type="match status" value="1"/>
</dbReference>
<protein>
    <submittedName>
        <fullName evidence="8">Glycoside hydrolase family 2 TIM barrel-domain containing protein</fullName>
    </submittedName>
</protein>
<keyword evidence="9" id="KW-1185">Reference proteome</keyword>
<comment type="caution">
    <text evidence="8">The sequence shown here is derived from an EMBL/GenBank/DDBJ whole genome shotgun (WGS) entry which is preliminary data.</text>
</comment>
<sequence>MLQKTITELEFTRHDLGGPWECWRSAKYTNHFNLPWTRVVLPHCWNASDAVDPDLPYYEGAGWYRTQLEIDSPYDDGRVCLHFEGTGQRAQVYIHTSEVGSHSGGYDEWTLDITEACAAYHAQYGEGPVPLAIRCDNARDLETIPSDVSDFNLYGGIYRAMHLVYRPAIDWGDVRLEPRLQNASAELSIHAELSSYVADAEVELKLQLLNAQGEEVAQSELSLPCWQGERSLLTWQIDAPEQWHPAHPALYEVHLQLSTAVGQSERRLKTAFRHFEFVPHGPFMLNGERLLLRGTHRHEDHAGVAQAMTEAQIREEFRLMKEMGVNFIRLGHYQQSELVLQLCDELGILVWEEIPWCRGGLGSESYREMCRRMLRNMISQHRNHPSVIIWGLGNENDWPADFEAFDQDAIRDFMRELHELSHHLDPARKTAIRRCAFCADIVDVYSPSIWAGWYRGLYTEYKKAALSAIQEHQHVLHVEWGGDSHAGRHTEDSAQGLEEIQAGQGADEQDGDYFLEGGQARASKDTDWTETYFCDLVDWHLKEQETMPELTGAAQWPFKDFSTPVRPENPVPYMNQKGVLERDMTPKEGYYVFQSYWATKPMVHIYGHSWPIRWGRLDERKYIKVYSNCPEVELFLNGVSQGRRLRDSQNFPAANLRWGVDLPAGRYTLKAIGYAVDGTVEDELTQSYQIESWGAPASIRIDQVNAEDGLSTVHCQLVDAQGIPCLDAKDFYRFSLAGGGRLIDNQGTARASRRVGACNGRAQITVDLNQQQNVLGILVEGLEPCFVNLSVCSQKNNTLR</sequence>
<evidence type="ECO:0000259" key="4">
    <source>
        <dbReference type="Pfam" id="PF00703"/>
    </source>
</evidence>
<dbReference type="Pfam" id="PF16355">
    <property type="entry name" value="DUF4982"/>
    <property type="match status" value="1"/>
</dbReference>
<feature type="domain" description="Glycoside hydrolase family 2 immunoglobulin-like beta-sandwich" evidence="4">
    <location>
        <begin position="173"/>
        <end position="263"/>
    </location>
</feature>
<dbReference type="Pfam" id="PF02837">
    <property type="entry name" value="Glyco_hydro_2_N"/>
    <property type="match status" value="1"/>
</dbReference>
<organism evidence="8 9">
    <name type="scientific">Thalassobacterium maritimum</name>
    <dbReference type="NCBI Taxonomy" id="3041265"/>
    <lineage>
        <taxon>Bacteria</taxon>
        <taxon>Pseudomonadati</taxon>
        <taxon>Verrucomicrobiota</taxon>
        <taxon>Opitutia</taxon>
        <taxon>Puniceicoccales</taxon>
        <taxon>Coraliomargaritaceae</taxon>
        <taxon>Thalassobacterium</taxon>
    </lineage>
</organism>
<evidence type="ECO:0000259" key="5">
    <source>
        <dbReference type="Pfam" id="PF02836"/>
    </source>
</evidence>
<dbReference type="InterPro" id="IPR013783">
    <property type="entry name" value="Ig-like_fold"/>
</dbReference>
<evidence type="ECO:0000256" key="3">
    <source>
        <dbReference type="ARBA" id="ARBA00023295"/>
    </source>
</evidence>
<dbReference type="InterPro" id="IPR051913">
    <property type="entry name" value="GH2_Domain-Containing"/>
</dbReference>
<evidence type="ECO:0000313" key="9">
    <source>
        <dbReference type="Proteomes" id="UP001225316"/>
    </source>
</evidence>
<dbReference type="SUPFAM" id="SSF51445">
    <property type="entry name" value="(Trans)glycosidases"/>
    <property type="match status" value="1"/>
</dbReference>
<dbReference type="Proteomes" id="UP001225316">
    <property type="component" value="Unassembled WGS sequence"/>
</dbReference>
<dbReference type="InterPro" id="IPR006103">
    <property type="entry name" value="Glyco_hydro_2_cat"/>
</dbReference>
<dbReference type="Gene3D" id="2.60.40.10">
    <property type="entry name" value="Immunoglobulins"/>
    <property type="match status" value="2"/>
</dbReference>
<dbReference type="InterPro" id="IPR017853">
    <property type="entry name" value="GH"/>
</dbReference>
<gene>
    <name evidence="8" type="ORF">QEH52_08355</name>
</gene>
<dbReference type="PANTHER" id="PTHR42732:SF1">
    <property type="entry name" value="BETA-MANNOSIDASE"/>
    <property type="match status" value="1"/>
</dbReference>
<dbReference type="RefSeq" id="WP_308949672.1">
    <property type="nucleotide sequence ID" value="NZ_JARXHW010000015.1"/>
</dbReference>
<dbReference type="EMBL" id="JARXHW010000015">
    <property type="protein sequence ID" value="MDQ8207517.1"/>
    <property type="molecule type" value="Genomic_DNA"/>
</dbReference>
<dbReference type="PRINTS" id="PR00132">
    <property type="entry name" value="GLHYDRLASE2"/>
</dbReference>
<dbReference type="GO" id="GO:0016787">
    <property type="term" value="F:hydrolase activity"/>
    <property type="evidence" value="ECO:0007669"/>
    <property type="project" value="UniProtKB-KW"/>
</dbReference>
<evidence type="ECO:0000256" key="2">
    <source>
        <dbReference type="ARBA" id="ARBA00022801"/>
    </source>
</evidence>
<feature type="domain" description="DUF4982" evidence="7">
    <location>
        <begin position="622"/>
        <end position="679"/>
    </location>
</feature>
<dbReference type="InterPro" id="IPR006101">
    <property type="entry name" value="Glyco_hydro_2"/>
</dbReference>
<proteinExistence type="inferred from homology"/>
<evidence type="ECO:0000256" key="1">
    <source>
        <dbReference type="ARBA" id="ARBA00007401"/>
    </source>
</evidence>
<dbReference type="InterPro" id="IPR032311">
    <property type="entry name" value="DUF4982"/>
</dbReference>
<dbReference type="Pfam" id="PF00703">
    <property type="entry name" value="Glyco_hydro_2"/>
    <property type="match status" value="1"/>
</dbReference>
<dbReference type="Gene3D" id="2.60.120.260">
    <property type="entry name" value="Galactose-binding domain-like"/>
    <property type="match status" value="1"/>
</dbReference>